<dbReference type="Gene3D" id="1.10.510.10">
    <property type="entry name" value="Transferase(Phosphotransferase) domain 1"/>
    <property type="match status" value="1"/>
</dbReference>
<keyword evidence="8" id="KW-0418">Kinase</keyword>
<dbReference type="PANTHER" id="PTHR24055">
    <property type="entry name" value="MITOGEN-ACTIVATED PROTEIN KINASE"/>
    <property type="match status" value="1"/>
</dbReference>
<evidence type="ECO:0000313" key="8">
    <source>
        <dbReference type="EMBL" id="CAL6041792.1"/>
    </source>
</evidence>
<dbReference type="PROSITE" id="PS00107">
    <property type="entry name" value="PROTEIN_KINASE_ATP"/>
    <property type="match status" value="1"/>
</dbReference>
<keyword evidence="2 3" id="KW-0067">ATP-binding</keyword>
<dbReference type="SMART" id="SM00220">
    <property type="entry name" value="S_TKc"/>
    <property type="match status" value="1"/>
</dbReference>
<dbReference type="PROSITE" id="PS00108">
    <property type="entry name" value="PROTEIN_KINASE_ST"/>
    <property type="match status" value="1"/>
</dbReference>
<dbReference type="EMBL" id="CAXDID020000151">
    <property type="protein sequence ID" value="CAL6041792.1"/>
    <property type="molecule type" value="Genomic_DNA"/>
</dbReference>
<reference evidence="7" key="1">
    <citation type="submission" date="2023-06" db="EMBL/GenBank/DDBJ databases">
        <authorList>
            <person name="Kurt Z."/>
        </authorList>
    </citation>
    <scope>NUCLEOTIDE SEQUENCE</scope>
</reference>
<proteinExistence type="inferred from homology"/>
<keyword evidence="8" id="KW-0808">Transferase</keyword>
<dbReference type="GO" id="GO:0005524">
    <property type="term" value="F:ATP binding"/>
    <property type="evidence" value="ECO:0007669"/>
    <property type="project" value="UniProtKB-UniRule"/>
</dbReference>
<organism evidence="7">
    <name type="scientific">Hexamita inflata</name>
    <dbReference type="NCBI Taxonomy" id="28002"/>
    <lineage>
        <taxon>Eukaryota</taxon>
        <taxon>Metamonada</taxon>
        <taxon>Diplomonadida</taxon>
        <taxon>Hexamitidae</taxon>
        <taxon>Hexamitinae</taxon>
        <taxon>Hexamita</taxon>
    </lineage>
</organism>
<accession>A0AA86PGV5</accession>
<dbReference type="EMBL" id="CATOUU010000643">
    <property type="protein sequence ID" value="CAI9937053.1"/>
    <property type="molecule type" value="Genomic_DNA"/>
</dbReference>
<evidence type="ECO:0000313" key="9">
    <source>
        <dbReference type="Proteomes" id="UP001642409"/>
    </source>
</evidence>
<evidence type="ECO:0000256" key="1">
    <source>
        <dbReference type="ARBA" id="ARBA00022741"/>
    </source>
</evidence>
<evidence type="ECO:0000256" key="2">
    <source>
        <dbReference type="ARBA" id="ARBA00022840"/>
    </source>
</evidence>
<dbReference type="Gene3D" id="3.30.200.20">
    <property type="entry name" value="Phosphorylase Kinase, domain 1"/>
    <property type="match status" value="1"/>
</dbReference>
<dbReference type="AlphaFoldDB" id="A0AA86PGV5"/>
<keyword evidence="9" id="KW-1185">Reference proteome</keyword>
<dbReference type="InterPro" id="IPR050117">
    <property type="entry name" value="MAPK"/>
</dbReference>
<comment type="caution">
    <text evidence="7">The sequence shown here is derived from an EMBL/GenBank/DDBJ whole genome shotgun (WGS) entry which is preliminary data.</text>
</comment>
<dbReference type="InterPro" id="IPR008271">
    <property type="entry name" value="Ser/Thr_kinase_AS"/>
</dbReference>
<evidence type="ECO:0000259" key="6">
    <source>
        <dbReference type="PROSITE" id="PS50011"/>
    </source>
</evidence>
<protein>
    <submittedName>
        <fullName evidence="7">CMGC RCK</fullName>
    </submittedName>
    <submittedName>
        <fullName evidence="8">Kinase</fullName>
    </submittedName>
</protein>
<feature type="domain" description="Protein kinase" evidence="6">
    <location>
        <begin position="22"/>
        <end position="338"/>
    </location>
</feature>
<keyword evidence="4" id="KW-0723">Serine/threonine-protein kinase</keyword>
<evidence type="ECO:0000256" key="4">
    <source>
        <dbReference type="RuleBase" id="RU000304"/>
    </source>
</evidence>
<evidence type="ECO:0000313" key="7">
    <source>
        <dbReference type="EMBL" id="CAI9937053.1"/>
    </source>
</evidence>
<sequence>MYLKQQILNLATSQPDCAMQNYTILKELGSGTYGTVYQAVHNQTRQIVAIKQIHQKTSWNEAKNLVELKSFKKIRAHPNIVTLHELFREKDGTLYFVFELINQGSLYDYILKCQRVNRPPTENEIKAIGYQFLVGLAHIHNNSFIHRDLKLENVLMQADDSLPNLAINLQQSSQPLIPKIADLGCAKETRVRFANNTLYTGTRWYRSIELLMRDTTYGKPNDVWAVGCILIELFTLRPLFAGQSELDMLHLILQQLGPLYENEWPDYQTLAGKMNFVSTVQLSLTKYTTGASHTRIKDRLTQVLKNASSDFVDCVSYMMELSPDRRWDCNQLLNHPWFKSESLRTGLSFGTTQKPPTPTKERVSPEGNSTLNKAKQLMSKHTPSVDFDSTQTFDIDVKPVRSQSTGVNVNKTIQSTKQMLGDNKELDANLDMLDDMDY</sequence>
<name>A0AA86PGV5_9EUKA</name>
<dbReference type="InterPro" id="IPR011009">
    <property type="entry name" value="Kinase-like_dom_sf"/>
</dbReference>
<dbReference type="Proteomes" id="UP001642409">
    <property type="component" value="Unassembled WGS sequence"/>
</dbReference>
<feature type="region of interest" description="Disordered" evidence="5">
    <location>
        <begin position="347"/>
        <end position="367"/>
    </location>
</feature>
<comment type="similarity">
    <text evidence="4">Belongs to the protein kinase superfamily.</text>
</comment>
<evidence type="ECO:0000256" key="5">
    <source>
        <dbReference type="SAM" id="MobiDB-lite"/>
    </source>
</evidence>
<dbReference type="InterPro" id="IPR017441">
    <property type="entry name" value="Protein_kinase_ATP_BS"/>
</dbReference>
<reference evidence="8 9" key="2">
    <citation type="submission" date="2024-07" db="EMBL/GenBank/DDBJ databases">
        <authorList>
            <person name="Akdeniz Z."/>
        </authorList>
    </citation>
    <scope>NUCLEOTIDE SEQUENCE [LARGE SCALE GENOMIC DNA]</scope>
</reference>
<evidence type="ECO:0000256" key="3">
    <source>
        <dbReference type="PROSITE-ProRule" id="PRU10141"/>
    </source>
</evidence>
<dbReference type="GO" id="GO:0004674">
    <property type="term" value="F:protein serine/threonine kinase activity"/>
    <property type="evidence" value="ECO:0007669"/>
    <property type="project" value="UniProtKB-KW"/>
</dbReference>
<feature type="binding site" evidence="3">
    <location>
        <position position="51"/>
    </location>
    <ligand>
        <name>ATP</name>
        <dbReference type="ChEBI" id="CHEBI:30616"/>
    </ligand>
</feature>
<dbReference type="SUPFAM" id="SSF56112">
    <property type="entry name" value="Protein kinase-like (PK-like)"/>
    <property type="match status" value="1"/>
</dbReference>
<dbReference type="Pfam" id="PF00069">
    <property type="entry name" value="Pkinase"/>
    <property type="match status" value="1"/>
</dbReference>
<dbReference type="PROSITE" id="PS50011">
    <property type="entry name" value="PROTEIN_KINASE_DOM"/>
    <property type="match status" value="1"/>
</dbReference>
<dbReference type="InterPro" id="IPR000719">
    <property type="entry name" value="Prot_kinase_dom"/>
</dbReference>
<gene>
    <name evidence="7" type="ORF">HINF_LOCUS24698</name>
    <name evidence="8" type="ORF">HINF_LOCUS39285</name>
</gene>
<keyword evidence="1 3" id="KW-0547">Nucleotide-binding</keyword>